<organism evidence="4 5">
    <name type="scientific">Candidatus Marsarchaeota G1 archaeon OSP_D</name>
    <dbReference type="NCBI Taxonomy" id="1978155"/>
    <lineage>
        <taxon>Archaea</taxon>
        <taxon>Candidatus Marsarchaeota</taxon>
        <taxon>Candidatus Marsarchaeota group 1</taxon>
    </lineage>
</organism>
<dbReference type="InterPro" id="IPR051257">
    <property type="entry name" value="Diverse_CBS-Domain"/>
</dbReference>
<name>A0A2R6ABG8_9ARCH</name>
<dbReference type="InterPro" id="IPR000644">
    <property type="entry name" value="CBS_dom"/>
</dbReference>
<proteinExistence type="predicted"/>
<feature type="domain" description="CBS" evidence="3">
    <location>
        <begin position="231"/>
        <end position="285"/>
    </location>
</feature>
<protein>
    <recommendedName>
        <fullName evidence="3">CBS domain-containing protein</fullName>
    </recommendedName>
</protein>
<dbReference type="PANTHER" id="PTHR43080:SF2">
    <property type="entry name" value="CBS DOMAIN-CONTAINING PROTEIN"/>
    <property type="match status" value="1"/>
</dbReference>
<evidence type="ECO:0000256" key="2">
    <source>
        <dbReference type="PROSITE-ProRule" id="PRU00703"/>
    </source>
</evidence>
<keyword evidence="1 2" id="KW-0129">CBS domain</keyword>
<dbReference type="Gene3D" id="3.10.580.10">
    <property type="entry name" value="CBS-domain"/>
    <property type="match status" value="2"/>
</dbReference>
<evidence type="ECO:0000256" key="1">
    <source>
        <dbReference type="ARBA" id="ARBA00023122"/>
    </source>
</evidence>
<dbReference type="InterPro" id="IPR046342">
    <property type="entry name" value="CBS_dom_sf"/>
</dbReference>
<dbReference type="PANTHER" id="PTHR43080">
    <property type="entry name" value="CBS DOMAIN-CONTAINING PROTEIN CBSX3, MITOCHONDRIAL"/>
    <property type="match status" value="1"/>
</dbReference>
<evidence type="ECO:0000313" key="4">
    <source>
        <dbReference type="EMBL" id="PSN83696.1"/>
    </source>
</evidence>
<feature type="domain" description="CBS" evidence="3">
    <location>
        <begin position="82"/>
        <end position="138"/>
    </location>
</feature>
<accession>A0A2R6ABG8</accession>
<dbReference type="EMBL" id="NEXC01000017">
    <property type="protein sequence ID" value="PSN83696.1"/>
    <property type="molecule type" value="Genomic_DNA"/>
</dbReference>
<dbReference type="AlphaFoldDB" id="A0A2R6ABG8"/>
<evidence type="ECO:0000313" key="5">
    <source>
        <dbReference type="Proteomes" id="UP000240880"/>
    </source>
</evidence>
<comment type="caution">
    <text evidence="4">The sequence shown here is derived from an EMBL/GenBank/DDBJ whole genome shotgun (WGS) entry which is preliminary data.</text>
</comment>
<dbReference type="SUPFAM" id="SSF54631">
    <property type="entry name" value="CBS-domain pair"/>
    <property type="match status" value="3"/>
</dbReference>
<dbReference type="Proteomes" id="UP000240880">
    <property type="component" value="Unassembled WGS sequence"/>
</dbReference>
<dbReference type="Pfam" id="PF00571">
    <property type="entry name" value="CBS"/>
    <property type="match status" value="4"/>
</dbReference>
<reference evidence="4 5" key="1">
    <citation type="submission" date="2017-04" db="EMBL/GenBank/DDBJ databases">
        <title>Novel microbial lineages endemic to geothermal iron-oxide mats fill important gaps in the evolutionary history of Archaea.</title>
        <authorList>
            <person name="Jay Z.J."/>
            <person name="Beam J.P."/>
            <person name="Dlakic M."/>
            <person name="Rusch D.B."/>
            <person name="Kozubal M.A."/>
            <person name="Inskeep W.P."/>
        </authorList>
    </citation>
    <scope>NUCLEOTIDE SEQUENCE [LARGE SCALE GENOMIC DNA]</scope>
    <source>
        <strain evidence="4">OSP_D</strain>
    </source>
</reference>
<gene>
    <name evidence="4" type="ORF">B9Q01_03890</name>
</gene>
<sequence>MKGLSVRVTSYMSSPVVTVSENDNLAHVRNLMIKFKIGRVPVVSEESVKGIVTLTDFVKALVSQERKWASLPIDEILVKKVMTPNPILILYTKSIRLAAKTMTRYKISGLPVVDENKKLKGIITKTDIVHAIPRTNSANLLVESVMSRNVITVFPNHTLYRAATLMAQNGISHLVVVEGKAPIGVISKSDLASFAPSANNSAQSFIKFKRPRFATEQPRRVYLVPIVADLMSTDLLIIRPDATLKEAASAMLRKGVSSLPVVDERDNLVGIITKSDLVRSVARFR</sequence>
<dbReference type="SMART" id="SM00116">
    <property type="entry name" value="CBS"/>
    <property type="match status" value="4"/>
</dbReference>
<evidence type="ECO:0000259" key="3">
    <source>
        <dbReference type="PROSITE" id="PS51371"/>
    </source>
</evidence>
<feature type="domain" description="CBS" evidence="3">
    <location>
        <begin position="12"/>
        <end position="70"/>
    </location>
</feature>
<dbReference type="CDD" id="cd04584">
    <property type="entry name" value="CBS_pair_AcuB_like"/>
    <property type="match status" value="1"/>
</dbReference>
<feature type="domain" description="CBS" evidence="3">
    <location>
        <begin position="146"/>
        <end position="201"/>
    </location>
</feature>
<dbReference type="PROSITE" id="PS51371">
    <property type="entry name" value="CBS"/>
    <property type="match status" value="4"/>
</dbReference>